<feature type="compositionally biased region" description="Basic and acidic residues" evidence="1">
    <location>
        <begin position="79"/>
        <end position="102"/>
    </location>
</feature>
<keyword evidence="3" id="KW-1185">Reference proteome</keyword>
<evidence type="ECO:0000313" key="3">
    <source>
        <dbReference type="Proteomes" id="UP001151760"/>
    </source>
</evidence>
<sequence>MDKECLFETKIAKKAILQETNAHKKSKIIQNKGGRNAKGEPFVQEIHCLMNFMRSLITYGQPMMLKMKGVLNGWDKEKVSTDKEKVSTDRTKVSTDDSKVLEGHSQVTQTPAAEIFKDDETIAKVLLNISQAKAVSREKEKGVELREVKDAERPRPTSQRSLYIKPSY</sequence>
<dbReference type="EMBL" id="BQNB010010014">
    <property type="protein sequence ID" value="GJS71549.1"/>
    <property type="molecule type" value="Genomic_DNA"/>
</dbReference>
<evidence type="ECO:0000256" key="1">
    <source>
        <dbReference type="SAM" id="MobiDB-lite"/>
    </source>
</evidence>
<proteinExistence type="predicted"/>
<evidence type="ECO:0000313" key="2">
    <source>
        <dbReference type="EMBL" id="GJS71549.1"/>
    </source>
</evidence>
<gene>
    <name evidence="2" type="ORF">Tco_0704390</name>
</gene>
<feature type="compositionally biased region" description="Basic and acidic residues" evidence="1">
    <location>
        <begin position="135"/>
        <end position="155"/>
    </location>
</feature>
<feature type="region of interest" description="Disordered" evidence="1">
    <location>
        <begin position="134"/>
        <end position="168"/>
    </location>
</feature>
<organism evidence="2 3">
    <name type="scientific">Tanacetum coccineum</name>
    <dbReference type="NCBI Taxonomy" id="301880"/>
    <lineage>
        <taxon>Eukaryota</taxon>
        <taxon>Viridiplantae</taxon>
        <taxon>Streptophyta</taxon>
        <taxon>Embryophyta</taxon>
        <taxon>Tracheophyta</taxon>
        <taxon>Spermatophyta</taxon>
        <taxon>Magnoliopsida</taxon>
        <taxon>eudicotyledons</taxon>
        <taxon>Gunneridae</taxon>
        <taxon>Pentapetalae</taxon>
        <taxon>asterids</taxon>
        <taxon>campanulids</taxon>
        <taxon>Asterales</taxon>
        <taxon>Asteraceae</taxon>
        <taxon>Asteroideae</taxon>
        <taxon>Anthemideae</taxon>
        <taxon>Anthemidinae</taxon>
        <taxon>Tanacetum</taxon>
    </lineage>
</organism>
<name>A0ABQ4Y1K8_9ASTR</name>
<protein>
    <submittedName>
        <fullName evidence="2">Uncharacterized protein</fullName>
    </submittedName>
</protein>
<reference evidence="2" key="2">
    <citation type="submission" date="2022-01" db="EMBL/GenBank/DDBJ databases">
        <authorList>
            <person name="Yamashiro T."/>
            <person name="Shiraishi A."/>
            <person name="Satake H."/>
            <person name="Nakayama K."/>
        </authorList>
    </citation>
    <scope>NUCLEOTIDE SEQUENCE</scope>
</reference>
<accession>A0ABQ4Y1K8</accession>
<feature type="region of interest" description="Disordered" evidence="1">
    <location>
        <begin position="79"/>
        <end position="106"/>
    </location>
</feature>
<reference evidence="2" key="1">
    <citation type="journal article" date="2022" name="Int. J. Mol. Sci.">
        <title>Draft Genome of Tanacetum Coccineum: Genomic Comparison of Closely Related Tanacetum-Family Plants.</title>
        <authorList>
            <person name="Yamashiro T."/>
            <person name="Shiraishi A."/>
            <person name="Nakayama K."/>
            <person name="Satake H."/>
        </authorList>
    </citation>
    <scope>NUCLEOTIDE SEQUENCE</scope>
</reference>
<comment type="caution">
    <text evidence="2">The sequence shown here is derived from an EMBL/GenBank/DDBJ whole genome shotgun (WGS) entry which is preliminary data.</text>
</comment>
<dbReference type="Proteomes" id="UP001151760">
    <property type="component" value="Unassembled WGS sequence"/>
</dbReference>